<dbReference type="Pfam" id="PF05345">
    <property type="entry name" value="He_PIG"/>
    <property type="match status" value="4"/>
</dbReference>
<dbReference type="GO" id="GO:0016020">
    <property type="term" value="C:membrane"/>
    <property type="evidence" value="ECO:0007669"/>
    <property type="project" value="InterPro"/>
</dbReference>
<dbReference type="GO" id="GO:0006508">
    <property type="term" value="P:proteolysis"/>
    <property type="evidence" value="ECO:0007669"/>
    <property type="project" value="InterPro"/>
</dbReference>
<dbReference type="PATRIC" id="fig|1434104.5.peg.1264"/>
<dbReference type="InterPro" id="IPR035986">
    <property type="entry name" value="PKD_dom_sf"/>
</dbReference>
<dbReference type="Pfam" id="PF00112">
    <property type="entry name" value="Peptidase_C1"/>
    <property type="match status" value="1"/>
</dbReference>
<dbReference type="CDD" id="cd02619">
    <property type="entry name" value="Peptidase_C1"/>
    <property type="match status" value="1"/>
</dbReference>
<dbReference type="GO" id="GO:0005509">
    <property type="term" value="F:calcium ion binding"/>
    <property type="evidence" value="ECO:0007669"/>
    <property type="project" value="InterPro"/>
</dbReference>
<dbReference type="SMART" id="SM00645">
    <property type="entry name" value="Pept_C1"/>
    <property type="match status" value="1"/>
</dbReference>
<dbReference type="RefSeq" id="WP_052721349.1">
    <property type="nucleotide sequence ID" value="NZ_CP009518.1"/>
</dbReference>
<dbReference type="AlphaFoldDB" id="A0A0E3SS10"/>
<proteinExistence type="inferred from homology"/>
<dbReference type="Pfam" id="PF18560">
    <property type="entry name" value="Lectin_like"/>
    <property type="match status" value="1"/>
</dbReference>
<dbReference type="FunFam" id="2.60.40.10:FF:000270">
    <property type="entry name" value="Cell surface protein"/>
    <property type="match status" value="1"/>
</dbReference>
<sequence length="1193" mass="128002">MRRGIIEFNNIKDGSKAFLCHSKFCKLSGIAILLVILALTGAATAATINMDDVNDASGTIDEVCTQAPVNPEFIKYQMRMNNQLKMRSFEMSPEGHKLGYIPSPVDLSHIEENAVMESDSEGFGTLATITETYPSYYDLRDLDKVTSVKNQGAAGSCWAHATYASLESYLITSETHDFSENNMKNLLNNWPNSPYQERFDFVEGGNAEMSTAYLARWSGPIDESDDPYSSDYGESPSGLSEQKHVQEVLWLTSMDDIKDAVMNNGAVQTSFYWDNAYYNATDHSYYYAGSASINHAVAIVGWDDDFTSSGFPGTGAYIIKNSWGTNWGDGGYFYLSYSDTYAGDYAVIFTAEETDNYDSVYQYDPLGWVSSAGYGSTTAWGANVFTAEADETLEAVSFYTTDIDTQYEIYVYLDPMTGSPTNSAGEVATKSGTFSEAGYHTVHLDSDVQISSGQDFSVVIKFTTSNDKYPVAMERPYSDYSSKATANAGESYISSSGSTWSDITSTFTNTNVCIKAFTSSSINENNFAPVLDAIGDKTVDELTELTFTATAADDDIPVQTLTFSLAGDVPQGAEITTDGVFTWTPTEVQGLESYNFDVVVSDGALTDSETITVTVNEINVAPVLDVIGDQTVEKLAELTFTATATDADIPVQTLEFSLAGTVPQGAAITPAGVFTWTPAEEQGPDSYNFDVVVSDGELTDSETITITVNEVNVAPVLDTIGDKTVNELTELTFTATATDSDIPVQELTFSLAGDVPQGAEITPAGVFTWTPTEMQGPASYNFDVVVFDGALTDNETITITVDEVNVAPVLDTIGDKTVNELTELTFTATATDSDIPVQELTFSLAGDVPQGAEITPAGVFTWTPTEEQGPGSYNFDIVVFDGIATDSEIVLIDVSESSNPPIADFTSDITRGKVPLTVQFVDQSSGATSWSWDIDGDGIEDSNAADFSYTYTTPGTYSVSLTVTNSDGEDTETKYDYVKVLRNPKYTPDTPPTNNPPVADAGGPYAGDIGEEITFVGSGSYDTEGTIASYEWDFGDGTTPSVSTLPNTTHTYTVGNIYTATLTVTDSSGVTATDTVDVMITDPNAVAGDMSIESIILSTSTKQAGKNFFVSANAVVKISDGIAPVAGATVTGQWSGAANDMDTGTTNADGEITFTSDSAKYTGDSITFYFTVNGVTHQEYVWDGTPKSAHIDY</sequence>
<protein>
    <recommendedName>
        <fullName evidence="2">PKD domain-containing protein</fullName>
    </recommendedName>
</protein>
<dbReference type="InterPro" id="IPR038765">
    <property type="entry name" value="Papain-like_cys_pep_sf"/>
</dbReference>
<dbReference type="SMART" id="SM00089">
    <property type="entry name" value="PKD"/>
    <property type="match status" value="5"/>
</dbReference>
<evidence type="ECO:0000313" key="3">
    <source>
        <dbReference type="EMBL" id="AKB85208.1"/>
    </source>
</evidence>
<dbReference type="InterPro" id="IPR013128">
    <property type="entry name" value="Peptidase_C1A"/>
</dbReference>
<dbReference type="SUPFAM" id="SSF54001">
    <property type="entry name" value="Cysteine proteinases"/>
    <property type="match status" value="1"/>
</dbReference>
<dbReference type="InterPro" id="IPR040528">
    <property type="entry name" value="Lectin-like"/>
</dbReference>
<dbReference type="HOGENOM" id="CLU_267133_0_0_2"/>
<organism evidence="3 4">
    <name type="scientific">Methanococcoides methylutens MM1</name>
    <dbReference type="NCBI Taxonomy" id="1434104"/>
    <lineage>
        <taxon>Archaea</taxon>
        <taxon>Methanobacteriati</taxon>
        <taxon>Methanobacteriota</taxon>
        <taxon>Stenosarchaea group</taxon>
        <taxon>Methanomicrobia</taxon>
        <taxon>Methanosarcinales</taxon>
        <taxon>Methanosarcinaceae</taxon>
        <taxon>Methanococcoides</taxon>
    </lineage>
</organism>
<dbReference type="PROSITE" id="PS50093">
    <property type="entry name" value="PKD"/>
    <property type="match status" value="2"/>
</dbReference>
<dbReference type="GO" id="GO:0008234">
    <property type="term" value="F:cysteine-type peptidase activity"/>
    <property type="evidence" value="ECO:0007669"/>
    <property type="project" value="InterPro"/>
</dbReference>
<dbReference type="OrthoDB" id="137612at2157"/>
<feature type="domain" description="PKD" evidence="2">
    <location>
        <begin position="996"/>
        <end position="1085"/>
    </location>
</feature>
<dbReference type="InterPro" id="IPR000169">
    <property type="entry name" value="Pept_cys_AS"/>
</dbReference>
<dbReference type="PROSITE" id="PS00139">
    <property type="entry name" value="THIOL_PROTEASE_CYS"/>
    <property type="match status" value="1"/>
</dbReference>
<dbReference type="InterPro" id="IPR022409">
    <property type="entry name" value="PKD/Chitinase_dom"/>
</dbReference>
<dbReference type="Pfam" id="PF18911">
    <property type="entry name" value="PKD_4"/>
    <property type="match status" value="2"/>
</dbReference>
<dbReference type="KEGG" id="mmet:MCMEM_1155"/>
<dbReference type="InterPro" id="IPR013783">
    <property type="entry name" value="Ig-like_fold"/>
</dbReference>
<feature type="domain" description="PKD" evidence="2">
    <location>
        <begin position="922"/>
        <end position="980"/>
    </location>
</feature>
<name>A0A0E3SS10_METMT</name>
<dbReference type="InterPro" id="IPR025660">
    <property type="entry name" value="Pept_his_AS"/>
</dbReference>
<evidence type="ECO:0000259" key="2">
    <source>
        <dbReference type="PROSITE" id="PS50093"/>
    </source>
</evidence>
<dbReference type="InterPro" id="IPR015919">
    <property type="entry name" value="Cadherin-like_sf"/>
</dbReference>
<dbReference type="Gene3D" id="2.60.40.10">
    <property type="entry name" value="Immunoglobulins"/>
    <property type="match status" value="6"/>
</dbReference>
<dbReference type="SUPFAM" id="SSF49313">
    <property type="entry name" value="Cadherin-like"/>
    <property type="match status" value="4"/>
</dbReference>
<dbReference type="InterPro" id="IPR000668">
    <property type="entry name" value="Peptidase_C1A_C"/>
</dbReference>
<keyword evidence="4" id="KW-1185">Reference proteome</keyword>
<dbReference type="PROSITE" id="PS00639">
    <property type="entry name" value="THIOL_PROTEASE_HIS"/>
    <property type="match status" value="1"/>
</dbReference>
<dbReference type="GeneID" id="25417971"/>
<dbReference type="PANTHER" id="PTHR12411">
    <property type="entry name" value="CYSTEINE PROTEASE FAMILY C1-RELATED"/>
    <property type="match status" value="1"/>
</dbReference>
<comment type="similarity">
    <text evidence="1">Belongs to the peptidase C1 family.</text>
</comment>
<dbReference type="Proteomes" id="UP000033048">
    <property type="component" value="Chromosome"/>
</dbReference>
<accession>A0A0E3SS10</accession>
<dbReference type="EMBL" id="CP009518">
    <property type="protein sequence ID" value="AKB85208.1"/>
    <property type="molecule type" value="Genomic_DNA"/>
</dbReference>
<dbReference type="SUPFAM" id="SSF49299">
    <property type="entry name" value="PKD domain"/>
    <property type="match status" value="2"/>
</dbReference>
<evidence type="ECO:0000256" key="1">
    <source>
        <dbReference type="ARBA" id="ARBA00008455"/>
    </source>
</evidence>
<dbReference type="CDD" id="cd00146">
    <property type="entry name" value="PKD"/>
    <property type="match status" value="2"/>
</dbReference>
<reference evidence="3 4" key="1">
    <citation type="submission" date="2014-07" db="EMBL/GenBank/DDBJ databases">
        <title>Methanogenic archaea and the global carbon cycle.</title>
        <authorList>
            <person name="Henriksen J.R."/>
            <person name="Luke J."/>
            <person name="Reinhart S."/>
            <person name="Benedict M.N."/>
            <person name="Youngblut N.D."/>
            <person name="Metcalf M.E."/>
            <person name="Whitaker R.J."/>
            <person name="Metcalf W.W."/>
        </authorList>
    </citation>
    <scope>NUCLEOTIDE SEQUENCE [LARGE SCALE GENOMIC DNA]</scope>
    <source>
        <strain evidence="3 4">MM1</strain>
    </source>
</reference>
<gene>
    <name evidence="3" type="ORF">MCMEM_1155</name>
</gene>
<evidence type="ECO:0000313" key="4">
    <source>
        <dbReference type="Proteomes" id="UP000033048"/>
    </source>
</evidence>
<dbReference type="STRING" id="1434104.MCMEM_1155"/>
<dbReference type="Gene3D" id="3.90.70.10">
    <property type="entry name" value="Cysteine proteinases"/>
    <property type="match status" value="1"/>
</dbReference>
<dbReference type="InterPro" id="IPR000601">
    <property type="entry name" value="PKD_dom"/>
</dbReference>